<dbReference type="AlphaFoldDB" id="A0A6N2LFT2"/>
<name>A0A6N2LFT2_SALVM</name>
<organism evidence="1">
    <name type="scientific">Salix viminalis</name>
    <name type="common">Common osier</name>
    <name type="synonym">Basket willow</name>
    <dbReference type="NCBI Taxonomy" id="40686"/>
    <lineage>
        <taxon>Eukaryota</taxon>
        <taxon>Viridiplantae</taxon>
        <taxon>Streptophyta</taxon>
        <taxon>Embryophyta</taxon>
        <taxon>Tracheophyta</taxon>
        <taxon>Spermatophyta</taxon>
        <taxon>Magnoliopsida</taxon>
        <taxon>eudicotyledons</taxon>
        <taxon>Gunneridae</taxon>
        <taxon>Pentapetalae</taxon>
        <taxon>rosids</taxon>
        <taxon>fabids</taxon>
        <taxon>Malpighiales</taxon>
        <taxon>Salicaceae</taxon>
        <taxon>Saliceae</taxon>
        <taxon>Salix</taxon>
    </lineage>
</organism>
<gene>
    <name evidence="1" type="ORF">SVIM_LOCUS181078</name>
</gene>
<proteinExistence type="predicted"/>
<protein>
    <submittedName>
        <fullName evidence="1">Uncharacterized protein</fullName>
    </submittedName>
</protein>
<accession>A0A6N2LFT2</accession>
<reference evidence="1" key="1">
    <citation type="submission" date="2019-03" db="EMBL/GenBank/DDBJ databases">
        <authorList>
            <person name="Mank J."/>
            <person name="Almeida P."/>
        </authorList>
    </citation>
    <scope>NUCLEOTIDE SEQUENCE</scope>
    <source>
        <strain evidence="1">78183</strain>
    </source>
</reference>
<evidence type="ECO:0000313" key="1">
    <source>
        <dbReference type="EMBL" id="VFU36220.1"/>
    </source>
</evidence>
<dbReference type="EMBL" id="CAADRP010001112">
    <property type="protein sequence ID" value="VFU36220.1"/>
    <property type="molecule type" value="Genomic_DNA"/>
</dbReference>
<sequence length="64" mass="7069">MSSGTDGFAGRRFDHCWVSLLMNTSFPTEMQVGLKILLDPILSFGGISHVLEVLIPDSNNEFNI</sequence>